<evidence type="ECO:0000313" key="1">
    <source>
        <dbReference type="EMBL" id="QYA07041.1"/>
    </source>
</evidence>
<accession>A0ABX8T4L8</accession>
<name>A0ABX8T4L8_9HYPH</name>
<dbReference type="Proteomes" id="UP000826513">
    <property type="component" value="Chromosome 1"/>
</dbReference>
<protein>
    <submittedName>
        <fullName evidence="1">Cell envelope integrity protein TolA</fullName>
    </submittedName>
</protein>
<proteinExistence type="predicted"/>
<dbReference type="EMBL" id="CP072167">
    <property type="protein sequence ID" value="QYA07041.1"/>
    <property type="molecule type" value="Genomic_DNA"/>
</dbReference>
<organism evidence="1 2">
    <name type="scientific">Agrobacterium larrymoorei</name>
    <dbReference type="NCBI Taxonomy" id="160699"/>
    <lineage>
        <taxon>Bacteria</taxon>
        <taxon>Pseudomonadati</taxon>
        <taxon>Pseudomonadota</taxon>
        <taxon>Alphaproteobacteria</taxon>
        <taxon>Hyphomicrobiales</taxon>
        <taxon>Rhizobiaceae</taxon>
        <taxon>Rhizobium/Agrobacterium group</taxon>
        <taxon>Agrobacterium</taxon>
    </lineage>
</organism>
<evidence type="ECO:0000313" key="2">
    <source>
        <dbReference type="Proteomes" id="UP000826513"/>
    </source>
</evidence>
<reference evidence="1 2" key="1">
    <citation type="submission" date="2021-03" db="EMBL/GenBank/DDBJ databases">
        <title>Rapid diversification of plasmids in a genus of pathogenic and nitrogen fixing bacteria.</title>
        <authorList>
            <person name="Weisberg A.J."/>
            <person name="Miller M."/>
            <person name="Ream W."/>
            <person name="Grunwald N.J."/>
            <person name="Chang J.H."/>
        </authorList>
    </citation>
    <scope>NUCLEOTIDE SEQUENCE [LARGE SCALE GENOMIC DNA]</scope>
    <source>
        <strain evidence="1 2">AF3.44</strain>
    </source>
</reference>
<keyword evidence="2" id="KW-1185">Reference proteome</keyword>
<sequence>MVRRSCSSLDEGDGMNFHWIATISVAVFAACLAGQSEAKEPDPVISAAFVPQIASCWTTPSETPVVMPILSAQLERDGSLKSVAVLNHSEDPAFKVYAEAARRAVLRCAPFNLTKFADRYDDWRELTLNFSSDNAFDPPKRQNKETGVTSLMPNFQSGGRTANGFAQQAVSWDDRELMVMFLCLPKDRKSGFAIGVDFGVGRDQTQPQNVTMMYGQTTDKRHYERVGEYLGFEGPEAAKHLKAMADAKGYLEFASENGHSAFFKFEDMHNEFGQFLEMCDLKS</sequence>
<dbReference type="RefSeq" id="WP_219275864.1">
    <property type="nucleotide sequence ID" value="NZ_CP072167.1"/>
</dbReference>
<dbReference type="PROSITE" id="PS51257">
    <property type="entry name" value="PROKAR_LIPOPROTEIN"/>
    <property type="match status" value="1"/>
</dbReference>
<gene>
    <name evidence="1" type="ORF">J5285_13620</name>
</gene>